<evidence type="ECO:0000259" key="8">
    <source>
        <dbReference type="Pfam" id="PF01512"/>
    </source>
</evidence>
<keyword evidence="7" id="KW-0411">Iron-sulfur</keyword>
<dbReference type="InterPro" id="IPR010208">
    <property type="entry name" value="Ion_transpt_RnfC/RsxC"/>
</dbReference>
<dbReference type="Pfam" id="PF13534">
    <property type="entry name" value="Fer4_17"/>
    <property type="match status" value="1"/>
</dbReference>
<dbReference type="GO" id="GO:0051539">
    <property type="term" value="F:4 iron, 4 sulfur cluster binding"/>
    <property type="evidence" value="ECO:0007669"/>
    <property type="project" value="UniProtKB-KW"/>
</dbReference>
<dbReference type="GO" id="GO:0016020">
    <property type="term" value="C:membrane"/>
    <property type="evidence" value="ECO:0007669"/>
    <property type="project" value="InterPro"/>
</dbReference>
<dbReference type="Gene3D" id="3.40.50.11540">
    <property type="entry name" value="NADH-ubiquinone oxidoreductase 51kDa subunit"/>
    <property type="match status" value="1"/>
</dbReference>
<dbReference type="GO" id="GO:0046872">
    <property type="term" value="F:metal ion binding"/>
    <property type="evidence" value="ECO:0007669"/>
    <property type="project" value="UniProtKB-KW"/>
</dbReference>
<keyword evidence="6" id="KW-0408">Iron</keyword>
<evidence type="ECO:0000259" key="10">
    <source>
        <dbReference type="Pfam" id="PF13375"/>
    </source>
</evidence>
<evidence type="ECO:0000256" key="5">
    <source>
        <dbReference type="ARBA" id="ARBA00022982"/>
    </source>
</evidence>
<name>A0A3G1KZM0_FORW1</name>
<dbReference type="InterPro" id="IPR019554">
    <property type="entry name" value="Soluble_ligand-bd"/>
</dbReference>
<dbReference type="Gene3D" id="3.10.20.600">
    <property type="match status" value="1"/>
</dbReference>
<accession>A0A3G1KZM0</accession>
<proteinExistence type="predicted"/>
<evidence type="ECO:0000313" key="12">
    <source>
        <dbReference type="Proteomes" id="UP000323521"/>
    </source>
</evidence>
<sequence length="451" mass="48926">MGNKVAELARNAGIVGAGGAGFPTHVKLDTQVEYVILNGAECEPLITVDQTLLWTEAACLCGMLEEVRQALGAKEGIIGIKAKHQKVIDEVERHLGPYPRIRVERLGDFYPAGDEVVLVYETTGRQVPQGGIPLEVGVVVLNVETLWNLAEAREGQPVTRKWVTVSGAVAAPGTFQVPLGVSVEQMIALAGGTNLADFAVINGGPMMGKLVTNFREPVTKTTKALLVLPKTNPVVQISSRPLAAVLRQAQAICCQCRFCTDLCPRNLLGYAIHPHQMILAASYQGRMQGSPLTEAYSCSECGACDLFACPMGLSPRRVNQAVKGELGRLNVKNPYKGSQAMVQSWRDYRRIPTKRLVSRLGLNHYESSPPLRIVDLFPNQVVIPLKQHIGIPARPVVKKGDRVENGQLIAVIPEEGKLSCNYHSSMAGWVGEINEAFIVIQAAQVQERGEC</sequence>
<dbReference type="SUPFAM" id="SSF142019">
    <property type="entry name" value="Nqo1 FMN-binding domain-like"/>
    <property type="match status" value="1"/>
</dbReference>
<dbReference type="GO" id="GO:0009055">
    <property type="term" value="F:electron transfer activity"/>
    <property type="evidence" value="ECO:0007669"/>
    <property type="project" value="InterPro"/>
</dbReference>
<dbReference type="Pfam" id="PF10531">
    <property type="entry name" value="SLBB"/>
    <property type="match status" value="1"/>
</dbReference>
<feature type="domain" description="NADH-ubiquinone oxidoreductase 51kDa subunit FMN-binding" evidence="8">
    <location>
        <begin position="10"/>
        <end position="150"/>
    </location>
</feature>
<dbReference type="Proteomes" id="UP000323521">
    <property type="component" value="Chromosome"/>
</dbReference>
<dbReference type="EMBL" id="CP017634">
    <property type="protein sequence ID" value="ATW27983.1"/>
    <property type="molecule type" value="Genomic_DNA"/>
</dbReference>
<dbReference type="SUPFAM" id="SSF46548">
    <property type="entry name" value="alpha-helical ferredoxin"/>
    <property type="match status" value="1"/>
</dbReference>
<feature type="domain" description="RnfC Barrel sandwich hybrid" evidence="10">
    <location>
        <begin position="377"/>
        <end position="439"/>
    </location>
</feature>
<evidence type="ECO:0000256" key="2">
    <source>
        <dbReference type="ARBA" id="ARBA00022485"/>
    </source>
</evidence>
<organism evidence="11 12">
    <name type="scientific">Formimonas warabiya</name>
    <dbReference type="NCBI Taxonomy" id="1761012"/>
    <lineage>
        <taxon>Bacteria</taxon>
        <taxon>Bacillati</taxon>
        <taxon>Bacillota</taxon>
        <taxon>Clostridia</taxon>
        <taxon>Eubacteriales</taxon>
        <taxon>Peptococcaceae</taxon>
        <taxon>Candidatus Formimonas</taxon>
    </lineage>
</organism>
<dbReference type="Pfam" id="PF01512">
    <property type="entry name" value="Complex1_51K"/>
    <property type="match status" value="1"/>
</dbReference>
<dbReference type="InterPro" id="IPR026902">
    <property type="entry name" value="RnfC_N"/>
</dbReference>
<evidence type="ECO:0000259" key="9">
    <source>
        <dbReference type="Pfam" id="PF10531"/>
    </source>
</evidence>
<dbReference type="PIRSF" id="PIRSF036408">
    <property type="entry name" value="PduS_prd"/>
    <property type="match status" value="1"/>
</dbReference>
<evidence type="ECO:0000256" key="1">
    <source>
        <dbReference type="ARBA" id="ARBA00022448"/>
    </source>
</evidence>
<protein>
    <recommendedName>
        <fullName evidence="13">Electron transport complex protein RnfC</fullName>
    </recommendedName>
</protein>
<dbReference type="InterPro" id="IPR037225">
    <property type="entry name" value="Nuo51_FMN-bd_sf"/>
</dbReference>
<keyword evidence="2" id="KW-0004">4Fe-4S</keyword>
<evidence type="ECO:0000256" key="3">
    <source>
        <dbReference type="ARBA" id="ARBA00022723"/>
    </source>
</evidence>
<dbReference type="SUPFAM" id="SSF142984">
    <property type="entry name" value="Nqo1 middle domain-like"/>
    <property type="match status" value="1"/>
</dbReference>
<dbReference type="OrthoDB" id="9767754at2"/>
<keyword evidence="5" id="KW-0249">Electron transport</keyword>
<keyword evidence="4" id="KW-0677">Repeat</keyword>
<keyword evidence="1" id="KW-0813">Transport</keyword>
<keyword evidence="3" id="KW-0479">Metal-binding</keyword>
<keyword evidence="12" id="KW-1185">Reference proteome</keyword>
<evidence type="ECO:0000256" key="6">
    <source>
        <dbReference type="ARBA" id="ARBA00023004"/>
    </source>
</evidence>
<dbReference type="InterPro" id="IPR017054">
    <property type="entry name" value="PduS"/>
</dbReference>
<dbReference type="AlphaFoldDB" id="A0A3G1KZM0"/>
<evidence type="ECO:0000256" key="7">
    <source>
        <dbReference type="ARBA" id="ARBA00023014"/>
    </source>
</evidence>
<reference evidence="11 12" key="1">
    <citation type="submission" date="2016-10" db="EMBL/GenBank/DDBJ databases">
        <title>Complete Genome Sequence of Peptococcaceae strain DCMF.</title>
        <authorList>
            <person name="Edwards R.J."/>
            <person name="Holland S.I."/>
            <person name="Deshpande N.P."/>
            <person name="Wong Y.K."/>
            <person name="Ertan H."/>
            <person name="Manefield M."/>
            <person name="Russell T.L."/>
            <person name="Lee M.J."/>
        </authorList>
    </citation>
    <scope>NUCLEOTIDE SEQUENCE [LARGE SCALE GENOMIC DNA]</scope>
    <source>
        <strain evidence="11 12">DCMF</strain>
    </source>
</reference>
<dbReference type="RefSeq" id="WP_148137380.1">
    <property type="nucleotide sequence ID" value="NZ_CP017634.1"/>
</dbReference>
<dbReference type="PANTHER" id="PTHR43034">
    <property type="entry name" value="ION-TRANSLOCATING OXIDOREDUCTASE COMPLEX SUBUNIT C"/>
    <property type="match status" value="1"/>
</dbReference>
<feature type="domain" description="Soluble ligand binding" evidence="9">
    <location>
        <begin position="163"/>
        <end position="208"/>
    </location>
</feature>
<evidence type="ECO:0008006" key="13">
    <source>
        <dbReference type="Google" id="ProtNLM"/>
    </source>
</evidence>
<evidence type="ECO:0000313" key="11">
    <source>
        <dbReference type="EMBL" id="ATW27983.1"/>
    </source>
</evidence>
<gene>
    <name evidence="11" type="ORF">DCMF_27400</name>
</gene>
<dbReference type="InterPro" id="IPR011538">
    <property type="entry name" value="Nuo51_FMN-bd"/>
</dbReference>
<dbReference type="PANTHER" id="PTHR43034:SF2">
    <property type="entry name" value="ION-TRANSLOCATING OXIDOREDUCTASE COMPLEX SUBUNIT C"/>
    <property type="match status" value="1"/>
</dbReference>
<dbReference type="KEGG" id="fwa:DCMF_27400"/>
<evidence type="ECO:0000256" key="4">
    <source>
        <dbReference type="ARBA" id="ARBA00022737"/>
    </source>
</evidence>
<dbReference type="Pfam" id="PF13375">
    <property type="entry name" value="RnfC_N"/>
    <property type="match status" value="1"/>
</dbReference>